<feature type="region of interest" description="Disordered" evidence="10">
    <location>
        <begin position="1388"/>
        <end position="1410"/>
    </location>
</feature>
<comment type="caution">
    <text evidence="14">The sequence shown here is derived from an EMBL/GenBank/DDBJ whole genome shotgun (WGS) entry which is preliminary data.</text>
</comment>
<organism evidence="14 15">
    <name type="scientific">Polarella glacialis</name>
    <name type="common">Dinoflagellate</name>
    <dbReference type="NCBI Taxonomy" id="89957"/>
    <lineage>
        <taxon>Eukaryota</taxon>
        <taxon>Sar</taxon>
        <taxon>Alveolata</taxon>
        <taxon>Dinophyceae</taxon>
        <taxon>Suessiales</taxon>
        <taxon>Suessiaceae</taxon>
        <taxon>Polarella</taxon>
    </lineage>
</organism>
<gene>
    <name evidence="14" type="ORF">PGLA1383_LOCUS25560</name>
</gene>
<accession>A0A813F552</accession>
<keyword evidence="5" id="KW-0418">Kinase</keyword>
<evidence type="ECO:0000256" key="6">
    <source>
        <dbReference type="ARBA" id="ARBA00022840"/>
    </source>
</evidence>
<feature type="non-terminal residue" evidence="14">
    <location>
        <position position="2175"/>
    </location>
</feature>
<dbReference type="InterPro" id="IPR008271">
    <property type="entry name" value="Ser/Thr_kinase_AS"/>
</dbReference>
<keyword evidence="11" id="KW-1133">Transmembrane helix</keyword>
<evidence type="ECO:0000256" key="8">
    <source>
        <dbReference type="ARBA" id="ARBA00048679"/>
    </source>
</evidence>
<keyword evidence="11" id="KW-0472">Membrane</keyword>
<dbReference type="GO" id="GO:0005524">
    <property type="term" value="F:ATP binding"/>
    <property type="evidence" value="ECO:0007669"/>
    <property type="project" value="UniProtKB-UniRule"/>
</dbReference>
<dbReference type="InterPro" id="IPR050538">
    <property type="entry name" value="MAP_kinase_kinase_kinase"/>
</dbReference>
<feature type="domain" description="Protein kinase" evidence="12">
    <location>
        <begin position="2022"/>
        <end position="2175"/>
    </location>
</feature>
<feature type="region of interest" description="Disordered" evidence="10">
    <location>
        <begin position="369"/>
        <end position="407"/>
    </location>
</feature>
<dbReference type="Gene3D" id="1.10.510.10">
    <property type="entry name" value="Transferase(Phosphotransferase) domain 1"/>
    <property type="match status" value="1"/>
</dbReference>
<dbReference type="Pfam" id="PF16095">
    <property type="entry name" value="COR-A"/>
    <property type="match status" value="1"/>
</dbReference>
<comment type="catalytic activity">
    <reaction evidence="8">
        <text>L-seryl-[protein] + ATP = O-phospho-L-seryl-[protein] + ADP + H(+)</text>
        <dbReference type="Rhea" id="RHEA:17989"/>
        <dbReference type="Rhea" id="RHEA-COMP:9863"/>
        <dbReference type="Rhea" id="RHEA-COMP:11604"/>
        <dbReference type="ChEBI" id="CHEBI:15378"/>
        <dbReference type="ChEBI" id="CHEBI:29999"/>
        <dbReference type="ChEBI" id="CHEBI:30616"/>
        <dbReference type="ChEBI" id="CHEBI:83421"/>
        <dbReference type="ChEBI" id="CHEBI:456216"/>
        <dbReference type="EC" id="2.7.11.1"/>
    </reaction>
</comment>
<dbReference type="Pfam" id="PF12770">
    <property type="entry name" value="CHAT"/>
    <property type="match status" value="1"/>
</dbReference>
<keyword evidence="11" id="KW-0812">Transmembrane</keyword>
<feature type="region of interest" description="Disordered" evidence="10">
    <location>
        <begin position="1277"/>
        <end position="1366"/>
    </location>
</feature>
<dbReference type="InterPro" id="IPR027417">
    <property type="entry name" value="P-loop_NTPase"/>
</dbReference>
<dbReference type="InterPro" id="IPR045063">
    <property type="entry name" value="Dynamin_N"/>
</dbReference>
<feature type="compositionally biased region" description="Low complexity" evidence="10">
    <location>
        <begin position="712"/>
        <end position="728"/>
    </location>
</feature>
<evidence type="ECO:0000313" key="14">
    <source>
        <dbReference type="EMBL" id="CAE8607644.1"/>
    </source>
</evidence>
<feature type="transmembrane region" description="Helical" evidence="11">
    <location>
        <begin position="290"/>
        <end position="314"/>
    </location>
</feature>
<feature type="domain" description="Roc" evidence="13">
    <location>
        <begin position="552"/>
        <end position="913"/>
    </location>
</feature>
<evidence type="ECO:0000256" key="3">
    <source>
        <dbReference type="ARBA" id="ARBA00022737"/>
    </source>
</evidence>
<dbReference type="InterPro" id="IPR032171">
    <property type="entry name" value="COR-A"/>
</dbReference>
<keyword evidence="4 9" id="KW-0547">Nucleotide-binding</keyword>
<dbReference type="GO" id="GO:0005737">
    <property type="term" value="C:cytoplasm"/>
    <property type="evidence" value="ECO:0007669"/>
    <property type="project" value="UniProtKB-ARBA"/>
</dbReference>
<dbReference type="Pfam" id="PF00350">
    <property type="entry name" value="Dynamin_N"/>
    <property type="match status" value="1"/>
</dbReference>
<dbReference type="SMART" id="SM00220">
    <property type="entry name" value="S_TKc"/>
    <property type="match status" value="1"/>
</dbReference>
<dbReference type="InterPro" id="IPR024983">
    <property type="entry name" value="CHAT_dom"/>
</dbReference>
<dbReference type="PROSITE" id="PS00108">
    <property type="entry name" value="PROTEIN_KINASE_ST"/>
    <property type="match status" value="1"/>
</dbReference>
<feature type="region of interest" description="Disordered" evidence="10">
    <location>
        <begin position="419"/>
        <end position="438"/>
    </location>
</feature>
<keyword evidence="2" id="KW-0808">Transferase</keyword>
<protein>
    <recommendedName>
        <fullName evidence="1">non-specific serine/threonine protein kinase</fullName>
        <ecNumber evidence="1">2.7.11.1</ecNumber>
    </recommendedName>
</protein>
<dbReference type="Gene3D" id="3.30.70.1390">
    <property type="entry name" value="ROC domain from the Parkinson's disease-associated leucine-rich repeat kinase 2"/>
    <property type="match status" value="1"/>
</dbReference>
<evidence type="ECO:0000256" key="11">
    <source>
        <dbReference type="SAM" id="Phobius"/>
    </source>
</evidence>
<evidence type="ECO:0000256" key="5">
    <source>
        <dbReference type="ARBA" id="ARBA00022777"/>
    </source>
</evidence>
<dbReference type="Gene3D" id="1.10.10.10">
    <property type="entry name" value="Winged helix-like DNA-binding domain superfamily/Winged helix DNA-binding domain"/>
    <property type="match status" value="1"/>
</dbReference>
<feature type="compositionally biased region" description="Low complexity" evidence="10">
    <location>
        <begin position="673"/>
        <end position="683"/>
    </location>
</feature>
<dbReference type="InterPro" id="IPR017441">
    <property type="entry name" value="Protein_kinase_ATP_BS"/>
</dbReference>
<dbReference type="Gene3D" id="3.40.50.300">
    <property type="entry name" value="P-loop containing nucleotide triphosphate hydrolases"/>
    <property type="match status" value="4"/>
</dbReference>
<dbReference type="PROSITE" id="PS00107">
    <property type="entry name" value="PROTEIN_KINASE_ATP"/>
    <property type="match status" value="1"/>
</dbReference>
<feature type="region of interest" description="Disordered" evidence="10">
    <location>
        <begin position="450"/>
        <end position="500"/>
    </location>
</feature>
<keyword evidence="15" id="KW-1185">Reference proteome</keyword>
<evidence type="ECO:0000259" key="12">
    <source>
        <dbReference type="PROSITE" id="PS50011"/>
    </source>
</evidence>
<dbReference type="Pfam" id="PF08477">
    <property type="entry name" value="Roc"/>
    <property type="match status" value="1"/>
</dbReference>
<evidence type="ECO:0000256" key="7">
    <source>
        <dbReference type="ARBA" id="ARBA00047899"/>
    </source>
</evidence>
<dbReference type="SUPFAM" id="SSF52540">
    <property type="entry name" value="P-loop containing nucleoside triphosphate hydrolases"/>
    <property type="match status" value="2"/>
</dbReference>
<dbReference type="EMBL" id="CAJNNV010021910">
    <property type="protein sequence ID" value="CAE8607644.1"/>
    <property type="molecule type" value="Genomic_DNA"/>
</dbReference>
<evidence type="ECO:0000256" key="2">
    <source>
        <dbReference type="ARBA" id="ARBA00022679"/>
    </source>
</evidence>
<dbReference type="InterPro" id="IPR036388">
    <property type="entry name" value="WH-like_DNA-bd_sf"/>
</dbReference>
<dbReference type="PROSITE" id="PS50011">
    <property type="entry name" value="PROTEIN_KINASE_DOM"/>
    <property type="match status" value="1"/>
</dbReference>
<evidence type="ECO:0000256" key="9">
    <source>
        <dbReference type="PROSITE-ProRule" id="PRU10141"/>
    </source>
</evidence>
<dbReference type="Proteomes" id="UP000654075">
    <property type="component" value="Unassembled WGS sequence"/>
</dbReference>
<dbReference type="InterPro" id="IPR020859">
    <property type="entry name" value="ROC"/>
</dbReference>
<comment type="catalytic activity">
    <reaction evidence="7">
        <text>L-threonyl-[protein] + ATP = O-phospho-L-threonyl-[protein] + ADP + H(+)</text>
        <dbReference type="Rhea" id="RHEA:46608"/>
        <dbReference type="Rhea" id="RHEA-COMP:11060"/>
        <dbReference type="Rhea" id="RHEA-COMP:11605"/>
        <dbReference type="ChEBI" id="CHEBI:15378"/>
        <dbReference type="ChEBI" id="CHEBI:30013"/>
        <dbReference type="ChEBI" id="CHEBI:30616"/>
        <dbReference type="ChEBI" id="CHEBI:61977"/>
        <dbReference type="ChEBI" id="CHEBI:456216"/>
        <dbReference type="EC" id="2.7.11.1"/>
    </reaction>
</comment>
<reference evidence="14" key="1">
    <citation type="submission" date="2021-02" db="EMBL/GenBank/DDBJ databases">
        <authorList>
            <person name="Dougan E. K."/>
            <person name="Rhodes N."/>
            <person name="Thang M."/>
            <person name="Chan C."/>
        </authorList>
    </citation>
    <scope>NUCLEOTIDE SEQUENCE</scope>
</reference>
<feature type="compositionally biased region" description="Low complexity" evidence="10">
    <location>
        <begin position="1306"/>
        <end position="1321"/>
    </location>
</feature>
<keyword evidence="6 9" id="KW-0067">ATP-binding</keyword>
<dbReference type="EC" id="2.7.11.1" evidence="1"/>
<feature type="binding site" evidence="9">
    <location>
        <position position="2051"/>
    </location>
    <ligand>
        <name>ATP</name>
        <dbReference type="ChEBI" id="CHEBI:30616"/>
    </ligand>
</feature>
<sequence>DRLRPIELESHFGHFNTAALTASELEARPQVLLVGQYSTGKTSLIKWVTGIESNFFDIRPQPSTDKFMAVVHGDEEKVINGDAATCLPELPYSGLSRFGSTFLSKFQVLVQPADILKQITFVDTPGVLSGDKQRISRGYDFKEVCKWLASRCDLILLLFDAHKLDISDEFKEVIEGMKGEGVARMYIGSFWENDYKCKDLKGLLDQDRKDLMQELRDLPKVYLTLACALRASAAGDGGESGLRNFKDFTKFLRPDPGGHPPADGAVEGGDSTGATATLGSFSFVRRGSCMILQVAVVLLLLLAVALALVFSGLADKFFAESPAPALRALLEPLLDRVPLAISWLYVPLETVGRAGELCFAWRSPEGRRQVAAESGTPRPSAEGGVGIGASDTAFGRPAQGGSPKLDLALSGRSTSACRLNSPHLLSGPSPHGSAEDRSPVELPAIDQFGRVMANSPKPKRPLGQIQPLIPRRMSMGDRNPKETASMWGSPSTSSFSSAGLGQTSLCGRSLGSQKQLLTQEASQAAPSSAMPHEILARGERAQRKFREALAKGTQQPRTLKLMFVGRGRAGKTSTLKSLCNEAFDASEASTHGVTGGVCTATVRHFEVSATGAEGAQRGTAARSSGEWRKMGAMQKTDFVDAVLESAVARHMAAELRRPPTQGFENGAEGGGSSAESAENVAEGAPERNTLDRPPGWASVIRTSGPDVSNKGSKSGMSASGRFSSASQSDLDGQLSEGNSFAFKMPVDLVIKHMAELGSEDHITLQTFDFAGQEEYHTLHHLFMSNKGLYVVVFDLSLWLPTKSKAVGGRSEVRDRAAEEALTFWVCSVLCHAPESRLILVGTHVDLLGQQRAAVVREVDARIQQLLERNEALNGQLVVNTREELCFFPVDNRRKERQGIDALRAKVDETASEICTTGFLSKALPIYWLRFQTELMRLARIGPERFWAREASGEDALVAEGKPAHVLPYSQVARLARAVGILDDAELLSLLIYLHDIGCIIFFDEEELREYVVLDPHWLAEAAANILNCPRVVQGNVAAAKRLLERGELHVEFLNQHLWKTVRFAAHLDTLLQLLVRFDVLVASPDKPEVFVVPSMLPLKSGSYVPPDSCSLSFDFHGILTRLLPTVFPRLISSAAKSPSMRLTCSQVYKDSATIYLGRQRLAFELVPPSRPEMITVRPLSGGDDDEEDEKFNTPESPAQEQLTLELAKQIVDLVHSSTAEWLPNLSFTAGVLCPHCQHSGNPHVIDVAELSEQVVICSRKHEPVRLDRAGWAFRSSSCRARPEAGSGSASLPALRGPHSARNNGASPRPSCLGPLPSCSSPAEQPGKPLASPEKPPASASLPGDRAAPLPGVSRREGRPPLLGGGEGPGAGALAAAAAAAAAAMGALPAPRPASPVSDQQSPMKKPESHESGPVGLVYFLYASPLSFEALDVRSELQLLQEALLAGRKGSKGSSAGTSRQLAFQVDVDVRLASSLNLMELLAHGDAAYPKAPVFLHFAMHAGVSSGGASGGCVSMEPFLLLEDEAGASQPLPRRQLMQWLRRGLDSEQKSPVSAVFLNCCYSEGVASAFMEAGVPHVICCREVFDGACKTFTRAFYRSLAAGRQVFAAFEYAKESVACAPQAGLRAESSKFLLLPRQEDLLKIPSLASSMSQHYMATLRQLSARKVDSQVANGEAPRLGNAANAMQWMAAVGGPDSAKNCLPPRNQHFLGRASEMVEMARHIARGGGSERGARVVNVWGKSQGIGKTAMLAEFTRFCVCPGRLFAGAAIWVPLRSFSSAVEEGTPLPIGLERASSSTGNNGRGSLFLLQVFEAVIAFVEVPQEDSRQERLLWALRATWNVMAIVLDGIEDWVGSTAVRSVIADMLQGTERLCLLFGSRIHVQTSFGGIKTDNLELKPLQPRDAAQLFLYRVHRHLFWKDLWRTKEEWMERAADWYGDAAYAKVADRKRLDLGEVPIALERGNREQAGVLSGHSSAPEDLLEELQEERDRGRQEIQRRILASPAAGSVCLRRSSSIRQRGSQWQLGKVLGQGAHGVVYHARDTISGESFAVKVTEDSPELRGELEMYQKLEHEHIVSYLGHEVQGRQLYIFLEYMPEGTLRDKIQEFGAFQESLCSALAEQILLGLEYLHEQQVLHRDLKCSNLLLDVSGRVKISDFGCSLVVFRLTFFTFFLSSC</sequence>
<feature type="region of interest" description="Disordered" evidence="10">
    <location>
        <begin position="1174"/>
        <end position="1197"/>
    </location>
</feature>
<evidence type="ECO:0000313" key="15">
    <source>
        <dbReference type="Proteomes" id="UP000654075"/>
    </source>
</evidence>
<feature type="region of interest" description="Disordered" evidence="10">
    <location>
        <begin position="654"/>
        <end position="730"/>
    </location>
</feature>
<dbReference type="Pfam" id="PF00069">
    <property type="entry name" value="Pkinase"/>
    <property type="match status" value="1"/>
</dbReference>
<evidence type="ECO:0000256" key="1">
    <source>
        <dbReference type="ARBA" id="ARBA00012513"/>
    </source>
</evidence>
<keyword evidence="3" id="KW-0677">Repeat</keyword>
<dbReference type="InterPro" id="IPR011009">
    <property type="entry name" value="Kinase-like_dom_sf"/>
</dbReference>
<evidence type="ECO:0000256" key="10">
    <source>
        <dbReference type="SAM" id="MobiDB-lite"/>
    </source>
</evidence>
<evidence type="ECO:0000256" key="4">
    <source>
        <dbReference type="ARBA" id="ARBA00022741"/>
    </source>
</evidence>
<dbReference type="SUPFAM" id="SSF56112">
    <property type="entry name" value="Protein kinase-like (PK-like)"/>
    <property type="match status" value="1"/>
</dbReference>
<feature type="compositionally biased region" description="Low complexity" evidence="10">
    <location>
        <begin position="485"/>
        <end position="497"/>
    </location>
</feature>
<dbReference type="PANTHER" id="PTHR48016">
    <property type="entry name" value="MAP KINASE KINASE KINASE SSK2-RELATED-RELATED"/>
    <property type="match status" value="1"/>
</dbReference>
<dbReference type="PANTHER" id="PTHR48016:SF56">
    <property type="entry name" value="MAPKK KINASE"/>
    <property type="match status" value="1"/>
</dbReference>
<evidence type="ECO:0000259" key="13">
    <source>
        <dbReference type="PROSITE" id="PS51424"/>
    </source>
</evidence>
<dbReference type="PROSITE" id="PS51424">
    <property type="entry name" value="ROC"/>
    <property type="match status" value="1"/>
</dbReference>
<dbReference type="GO" id="GO:0004672">
    <property type="term" value="F:protein kinase activity"/>
    <property type="evidence" value="ECO:0007669"/>
    <property type="project" value="InterPro"/>
</dbReference>
<name>A0A813F552_POLGL</name>
<proteinExistence type="predicted"/>
<dbReference type="InterPro" id="IPR000719">
    <property type="entry name" value="Prot_kinase_dom"/>
</dbReference>